<dbReference type="NCBIfam" id="TIGR02436">
    <property type="entry name" value="four helix bundle protein"/>
    <property type="match status" value="1"/>
</dbReference>
<proteinExistence type="predicted"/>
<dbReference type="eggNOG" id="COG0399">
    <property type="taxonomic scope" value="Bacteria"/>
</dbReference>
<dbReference type="SUPFAM" id="SSF158446">
    <property type="entry name" value="IVS-encoded protein-like"/>
    <property type="match status" value="1"/>
</dbReference>
<dbReference type="PANTHER" id="PTHR38471:SF2">
    <property type="entry name" value="FOUR HELIX BUNDLE PROTEIN"/>
    <property type="match status" value="1"/>
</dbReference>
<dbReference type="AlphaFoldDB" id="B0TMH7"/>
<evidence type="ECO:0000313" key="1">
    <source>
        <dbReference type="EMBL" id="ABZ76046.1"/>
    </source>
</evidence>
<gene>
    <name evidence="1" type="ordered locus">Shal_1480</name>
</gene>
<dbReference type="RefSeq" id="WP_012276586.1">
    <property type="nucleotide sequence ID" value="NC_010334.1"/>
</dbReference>
<dbReference type="InterPro" id="IPR012657">
    <property type="entry name" value="23S_rRNA-intervening_sequence"/>
</dbReference>
<name>B0TMH7_SHEHH</name>
<dbReference type="Proteomes" id="UP000001317">
    <property type="component" value="Chromosome"/>
</dbReference>
<dbReference type="EMBL" id="CP000931">
    <property type="protein sequence ID" value="ABZ76046.1"/>
    <property type="molecule type" value="Genomic_DNA"/>
</dbReference>
<keyword evidence="1" id="KW-0689">Ribosomal protein</keyword>
<keyword evidence="1" id="KW-0687">Ribonucleoprotein</keyword>
<accession>B0TMH7</accession>
<organism evidence="1 2">
    <name type="scientific">Shewanella halifaxensis (strain HAW-EB4)</name>
    <dbReference type="NCBI Taxonomy" id="458817"/>
    <lineage>
        <taxon>Bacteria</taxon>
        <taxon>Pseudomonadati</taxon>
        <taxon>Pseudomonadota</taxon>
        <taxon>Gammaproteobacteria</taxon>
        <taxon>Alteromonadales</taxon>
        <taxon>Shewanellaceae</taxon>
        <taxon>Shewanella</taxon>
    </lineage>
</organism>
<dbReference type="CDD" id="cd16377">
    <property type="entry name" value="23S_rRNA_IVP_like"/>
    <property type="match status" value="1"/>
</dbReference>
<dbReference type="NCBIfam" id="NF008912">
    <property type="entry name" value="PRK12275.1-6"/>
    <property type="match status" value="1"/>
</dbReference>
<protein>
    <submittedName>
        <fullName evidence="1">S23 ribosomal protein</fullName>
    </submittedName>
</protein>
<sequence length="117" mass="13325">MVAFKKLEIWRRACDLSCRIYELTKDVRDYGFRDQITRAGLSIPSNIAEGIERESIKEQIRFLFISKSSAAEVITQITIGIRIGYIEPSVGNQLLKETESIAMMITALIRKKKSLLS</sequence>
<dbReference type="GO" id="GO:0005840">
    <property type="term" value="C:ribosome"/>
    <property type="evidence" value="ECO:0007669"/>
    <property type="project" value="UniProtKB-KW"/>
</dbReference>
<reference evidence="1" key="1">
    <citation type="submission" date="2008-01" db="EMBL/GenBank/DDBJ databases">
        <title>Complete sequence of Shewanella halifaxensis HAW-EB4.</title>
        <authorList>
            <consortium name="US DOE Joint Genome Institute"/>
            <person name="Copeland A."/>
            <person name="Lucas S."/>
            <person name="Lapidus A."/>
            <person name="Glavina del Rio T."/>
            <person name="Dalin E."/>
            <person name="Tice H."/>
            <person name="Bruce D."/>
            <person name="Goodwin L."/>
            <person name="Pitluck S."/>
            <person name="Sims D."/>
            <person name="Brettin T."/>
            <person name="Detter J.C."/>
            <person name="Han C."/>
            <person name="Kuske C.R."/>
            <person name="Schmutz J."/>
            <person name="Larimer F."/>
            <person name="Land M."/>
            <person name="Hauser L."/>
            <person name="Kyrpides N."/>
            <person name="Kim E."/>
            <person name="Zhao J.-S."/>
            <person name="Richardson P."/>
        </authorList>
    </citation>
    <scope>NUCLEOTIDE SEQUENCE [LARGE SCALE GENOMIC DNA]</scope>
    <source>
        <strain evidence="1">HAW-EB4</strain>
    </source>
</reference>
<keyword evidence="2" id="KW-1185">Reference proteome</keyword>
<dbReference type="OrthoDB" id="160990at2"/>
<dbReference type="Gene3D" id="1.20.1440.60">
    <property type="entry name" value="23S rRNA-intervening sequence"/>
    <property type="match status" value="1"/>
</dbReference>
<dbReference type="HOGENOM" id="CLU_129874_0_0_6"/>
<dbReference type="STRING" id="458817.Shal_1480"/>
<dbReference type="InterPro" id="IPR036583">
    <property type="entry name" value="23S_rRNA_IVS_sf"/>
</dbReference>
<evidence type="ECO:0000313" key="2">
    <source>
        <dbReference type="Proteomes" id="UP000001317"/>
    </source>
</evidence>
<dbReference type="KEGG" id="shl:Shal_1480"/>
<dbReference type="PANTHER" id="PTHR38471">
    <property type="entry name" value="FOUR HELIX BUNDLE PROTEIN"/>
    <property type="match status" value="1"/>
</dbReference>
<dbReference type="Pfam" id="PF05635">
    <property type="entry name" value="23S_rRNA_IVP"/>
    <property type="match status" value="1"/>
</dbReference>